<comment type="caution">
    <text evidence="2">The sequence shown here is derived from an EMBL/GenBank/DDBJ whole genome shotgun (WGS) entry which is preliminary data.</text>
</comment>
<dbReference type="InterPro" id="IPR040338">
    <property type="entry name" value="At1g67623-like"/>
</dbReference>
<protein>
    <recommendedName>
        <fullName evidence="1">At2g35280-like TPR domain-containing protein</fullName>
    </recommendedName>
</protein>
<name>A0ABC8LJ97_ERUVS</name>
<dbReference type="EMBL" id="CAKOAT010597375">
    <property type="protein sequence ID" value="CAH8383769.1"/>
    <property type="molecule type" value="Genomic_DNA"/>
</dbReference>
<reference evidence="2 3" key="1">
    <citation type="submission" date="2022-03" db="EMBL/GenBank/DDBJ databases">
        <authorList>
            <person name="Macdonald S."/>
            <person name="Ahmed S."/>
            <person name="Newling K."/>
        </authorList>
    </citation>
    <scope>NUCLEOTIDE SEQUENCE [LARGE SCALE GENOMIC DNA]</scope>
</reference>
<evidence type="ECO:0000313" key="2">
    <source>
        <dbReference type="EMBL" id="CAH8383769.1"/>
    </source>
</evidence>
<accession>A0ABC8LJ97</accession>
<evidence type="ECO:0000259" key="1">
    <source>
        <dbReference type="Pfam" id="PF23310"/>
    </source>
</evidence>
<dbReference type="Proteomes" id="UP001642260">
    <property type="component" value="Unassembled WGS sequence"/>
</dbReference>
<sequence>MQRRTRTLAQIELLPTELQQEIMSRAAKFSIDGLRNLIIASPTLADVAADPHVYKNINLHTLTVFPLTTLTIYKDLMERCLNAGNVQAHYIRGLQEYFHHNNIAAGLPHIRIAAEGLYDNAIYLYALIMMCSGQQEIGRTMLDSLGWRTNKKRADICWRNIKKSLHGVQVITLDATMDAYREAREPITCHRYQMRVRCEHCYYYKQIYKFTFTV</sequence>
<dbReference type="PANTHER" id="PTHR33784:SF42">
    <property type="entry name" value="F-BOX DOMAIN-CONTAINING PROTEIN"/>
    <property type="match status" value="1"/>
</dbReference>
<dbReference type="AlphaFoldDB" id="A0ABC8LJ97"/>
<dbReference type="Pfam" id="PF23310">
    <property type="entry name" value="TPR_27"/>
    <property type="match status" value="1"/>
</dbReference>
<proteinExistence type="predicted"/>
<gene>
    <name evidence="2" type="ORF">ERUC_LOCUS36252</name>
</gene>
<keyword evidence="3" id="KW-1185">Reference proteome</keyword>
<evidence type="ECO:0000313" key="3">
    <source>
        <dbReference type="Proteomes" id="UP001642260"/>
    </source>
</evidence>
<feature type="domain" description="At2g35280-like TPR" evidence="1">
    <location>
        <begin position="74"/>
        <end position="163"/>
    </location>
</feature>
<dbReference type="InterPro" id="IPR057136">
    <property type="entry name" value="At2g35280_TPR_dom"/>
</dbReference>
<dbReference type="PANTHER" id="PTHR33784">
    <property type="entry name" value="OS05G0482100 PROTEIN"/>
    <property type="match status" value="1"/>
</dbReference>
<organism evidence="2 3">
    <name type="scientific">Eruca vesicaria subsp. sativa</name>
    <name type="common">Garden rocket</name>
    <name type="synonym">Eruca sativa</name>
    <dbReference type="NCBI Taxonomy" id="29727"/>
    <lineage>
        <taxon>Eukaryota</taxon>
        <taxon>Viridiplantae</taxon>
        <taxon>Streptophyta</taxon>
        <taxon>Embryophyta</taxon>
        <taxon>Tracheophyta</taxon>
        <taxon>Spermatophyta</taxon>
        <taxon>Magnoliopsida</taxon>
        <taxon>eudicotyledons</taxon>
        <taxon>Gunneridae</taxon>
        <taxon>Pentapetalae</taxon>
        <taxon>rosids</taxon>
        <taxon>malvids</taxon>
        <taxon>Brassicales</taxon>
        <taxon>Brassicaceae</taxon>
        <taxon>Brassiceae</taxon>
        <taxon>Eruca</taxon>
    </lineage>
</organism>